<evidence type="ECO:0000313" key="3">
    <source>
        <dbReference type="Proteomes" id="UP000094444"/>
    </source>
</evidence>
<comment type="caution">
    <text evidence="2">The sequence shown here is derived from an EMBL/GenBank/DDBJ whole genome shotgun (WGS) entry which is preliminary data.</text>
</comment>
<reference evidence="2" key="1">
    <citation type="submission" date="2017-09" db="EMBL/GenBank/DDBJ databases">
        <title>Polyketide synthases of a Diaporthe helianthi virulent isolate.</title>
        <authorList>
            <person name="Baroncelli R."/>
        </authorList>
    </citation>
    <scope>NUCLEOTIDE SEQUENCE [LARGE SCALE GENOMIC DNA]</scope>
    <source>
        <strain evidence="2">7/96</strain>
    </source>
</reference>
<dbReference type="AlphaFoldDB" id="A0A2P5I750"/>
<proteinExistence type="predicted"/>
<protein>
    <submittedName>
        <fullName evidence="2">Uncharacterized protein</fullName>
    </submittedName>
</protein>
<sequence>MLESPVSVHVPTLSDILGTPTQLLFAGGSLISLVLIPALPRLVSRPAALLARRLKAKINIVGPRCGCGSIV</sequence>
<keyword evidence="3" id="KW-1185">Reference proteome</keyword>
<evidence type="ECO:0000313" key="2">
    <source>
        <dbReference type="EMBL" id="POS78297.1"/>
    </source>
</evidence>
<name>A0A2P5I750_DIAHE</name>
<accession>A0A2P5I750</accession>
<gene>
    <name evidence="2" type="ORF">DHEL01_v203305</name>
</gene>
<feature type="transmembrane region" description="Helical" evidence="1">
    <location>
        <begin position="23"/>
        <end position="43"/>
    </location>
</feature>
<keyword evidence="1" id="KW-0472">Membrane</keyword>
<keyword evidence="1" id="KW-1133">Transmembrane helix</keyword>
<dbReference type="InParanoid" id="A0A2P5I750"/>
<organism evidence="2 3">
    <name type="scientific">Diaporthe helianthi</name>
    <dbReference type="NCBI Taxonomy" id="158607"/>
    <lineage>
        <taxon>Eukaryota</taxon>
        <taxon>Fungi</taxon>
        <taxon>Dikarya</taxon>
        <taxon>Ascomycota</taxon>
        <taxon>Pezizomycotina</taxon>
        <taxon>Sordariomycetes</taxon>
        <taxon>Sordariomycetidae</taxon>
        <taxon>Diaporthales</taxon>
        <taxon>Diaporthaceae</taxon>
        <taxon>Diaporthe</taxon>
    </lineage>
</organism>
<keyword evidence="1" id="KW-0812">Transmembrane</keyword>
<dbReference type="Proteomes" id="UP000094444">
    <property type="component" value="Unassembled WGS sequence"/>
</dbReference>
<evidence type="ECO:0000256" key="1">
    <source>
        <dbReference type="SAM" id="Phobius"/>
    </source>
</evidence>
<dbReference type="EMBL" id="MAVT02000197">
    <property type="protein sequence ID" value="POS78297.1"/>
    <property type="molecule type" value="Genomic_DNA"/>
</dbReference>